<dbReference type="STRING" id="29343.CCDG5_1138"/>
<dbReference type="Pfam" id="PF01926">
    <property type="entry name" value="MMR_HSR1"/>
    <property type="match status" value="1"/>
</dbReference>
<dbReference type="GO" id="GO:0003924">
    <property type="term" value="F:GTPase activity"/>
    <property type="evidence" value="ECO:0007669"/>
    <property type="project" value="TreeGrafter"/>
</dbReference>
<dbReference type="PANTHER" id="PTHR45782:SF4">
    <property type="entry name" value="MITOCHONDRIAL RIBOSOME-ASSOCIATED GTPASE 1"/>
    <property type="match status" value="1"/>
</dbReference>
<dbReference type="SUPFAM" id="SSF52540">
    <property type="entry name" value="P-loop containing nucleoside triphosphate hydrolases"/>
    <property type="match status" value="1"/>
</dbReference>
<dbReference type="PANTHER" id="PTHR45782">
    <property type="entry name" value="MITOCHONDRIAL RIBOSOME-ASSOCIATED GTPASE 1"/>
    <property type="match status" value="1"/>
</dbReference>
<evidence type="ECO:0000256" key="3">
    <source>
        <dbReference type="ARBA" id="ARBA00023134"/>
    </source>
</evidence>
<evidence type="ECO:0000313" key="8">
    <source>
        <dbReference type="Proteomes" id="UP000032431"/>
    </source>
</evidence>
<dbReference type="GO" id="GO:0005737">
    <property type="term" value="C:cytoplasm"/>
    <property type="evidence" value="ECO:0007669"/>
    <property type="project" value="UniProtKB-SubCell"/>
</dbReference>
<keyword evidence="2 4" id="KW-0547">Nucleotide-binding</keyword>
<dbReference type="PATRIC" id="fig|29343.3.peg.1197"/>
<dbReference type="HOGENOM" id="CLU_011106_1_0_9"/>
<evidence type="ECO:0000256" key="1">
    <source>
        <dbReference type="ARBA" id="ARBA00014898"/>
    </source>
</evidence>
<evidence type="ECO:0000256" key="2">
    <source>
        <dbReference type="ARBA" id="ARBA00022741"/>
    </source>
</evidence>
<comment type="subcellular location">
    <subcellularLocation>
        <location evidence="4">Cytoplasm</location>
    </subcellularLocation>
</comment>
<gene>
    <name evidence="7" type="primary">rbgA</name>
    <name evidence="7" type="ORF">CCDG5_1138</name>
</gene>
<dbReference type="FunFam" id="3.40.50.300:FF:000590">
    <property type="entry name" value="Ribosome biogenesis GTPase A"/>
    <property type="match status" value="1"/>
</dbReference>
<evidence type="ECO:0000259" key="6">
    <source>
        <dbReference type="PROSITE" id="PS51721"/>
    </source>
</evidence>
<proteinExistence type="inferred from homology"/>
<dbReference type="InterPro" id="IPR019991">
    <property type="entry name" value="GTP-bd_ribosome_bgen"/>
</dbReference>
<dbReference type="EMBL" id="LM995447">
    <property type="protein sequence ID" value="CDZ24255.1"/>
    <property type="molecule type" value="Genomic_DNA"/>
</dbReference>
<name>A0A078KSV9_9FIRM</name>
<keyword evidence="4" id="KW-0963">Cytoplasm</keyword>
<comment type="function">
    <text evidence="4">Required for a late step of 50S ribosomal subunit assembly. Has GTPase activity.</text>
</comment>
<dbReference type="GO" id="GO:0005525">
    <property type="term" value="F:GTP binding"/>
    <property type="evidence" value="ECO:0007669"/>
    <property type="project" value="UniProtKB-KW"/>
</dbReference>
<evidence type="ECO:0000256" key="4">
    <source>
        <dbReference type="PIRNR" id="PIRNR006230"/>
    </source>
</evidence>
<dbReference type="KEGG" id="ccel:CCDG5_1138"/>
<dbReference type="GO" id="GO:0006412">
    <property type="term" value="P:translation"/>
    <property type="evidence" value="ECO:0007669"/>
    <property type="project" value="TreeGrafter"/>
</dbReference>
<dbReference type="InterPro" id="IPR027417">
    <property type="entry name" value="P-loop_NTPase"/>
</dbReference>
<dbReference type="PROSITE" id="PS51721">
    <property type="entry name" value="G_CP"/>
    <property type="match status" value="1"/>
</dbReference>
<feature type="binding site" evidence="5">
    <location>
        <position position="178"/>
    </location>
    <ligand>
        <name>GTP</name>
        <dbReference type="ChEBI" id="CHEBI:37565"/>
    </ligand>
</feature>
<dbReference type="InterPro" id="IPR006073">
    <property type="entry name" value="GTP-bd"/>
</dbReference>
<feature type="domain" description="CP-type G" evidence="6">
    <location>
        <begin position="17"/>
        <end position="182"/>
    </location>
</feature>
<evidence type="ECO:0000313" key="7">
    <source>
        <dbReference type="EMBL" id="CDZ24255.1"/>
    </source>
</evidence>
<sequence length="292" mass="32394">MSEQVSIQWFPGHMAKTRRLIKESLPLVDCVAEIIDARIPKSSRNPELDALCSSKPRIVLLNKIDLADPAITERWVEYIRKSGAMPLAVDCKSGRGLNKFLPLVKELLKDKIEQNARRGMSGKKIRVMVAGIPNCGKSTFINRMAGSKKLKAEDRPGVTRGTQWIDLGSGIEMMDTPGMLWPKFEDPTVGENLAFCGSVKDEVIDIELLARRLLETIAKTYPDFLRARYKLNGELPEEGAELLALVGRKRGMLISGGEVDTERASAVVLDEFRSGKIGRISLEKPDMTESGQ</sequence>
<dbReference type="InterPro" id="IPR030378">
    <property type="entry name" value="G_CP_dom"/>
</dbReference>
<dbReference type="Gene3D" id="1.10.1580.10">
    <property type="match status" value="1"/>
</dbReference>
<feature type="binding site" evidence="5">
    <location>
        <begin position="62"/>
        <end position="65"/>
    </location>
    <ligand>
        <name>GTP</name>
        <dbReference type="ChEBI" id="CHEBI:37565"/>
    </ligand>
</feature>
<evidence type="ECO:0000256" key="5">
    <source>
        <dbReference type="PIRSR" id="PIRSR006230-1"/>
    </source>
</evidence>
<dbReference type="AlphaFoldDB" id="A0A078KSV9"/>
<dbReference type="CDD" id="cd01856">
    <property type="entry name" value="YlqF"/>
    <property type="match status" value="1"/>
</dbReference>
<dbReference type="Proteomes" id="UP000032431">
    <property type="component" value="Chromosome I"/>
</dbReference>
<keyword evidence="3 4" id="KW-0342">GTP-binding</keyword>
<feature type="binding site" evidence="5">
    <location>
        <begin position="134"/>
        <end position="139"/>
    </location>
    <ligand>
        <name>GTP</name>
        <dbReference type="ChEBI" id="CHEBI:37565"/>
    </ligand>
</feature>
<comment type="similarity">
    <text evidence="4">Belongs to the TRAFAC class YlqF/YawG GTPase family. MTG1 subfamily.</text>
</comment>
<dbReference type="NCBIfam" id="TIGR03596">
    <property type="entry name" value="GTPase_YlqF"/>
    <property type="match status" value="1"/>
</dbReference>
<organism evidence="7 8">
    <name type="scientific">[Clostridium] cellulosi</name>
    <dbReference type="NCBI Taxonomy" id="29343"/>
    <lineage>
        <taxon>Bacteria</taxon>
        <taxon>Bacillati</taxon>
        <taxon>Bacillota</taxon>
        <taxon>Clostridia</taxon>
        <taxon>Eubacteriales</taxon>
        <taxon>Oscillospiraceae</taxon>
        <taxon>Oscillospiraceae incertae sedis</taxon>
    </lineage>
</organism>
<dbReference type="PIRSF" id="PIRSF006230">
    <property type="entry name" value="MG442"/>
    <property type="match status" value="1"/>
</dbReference>
<protein>
    <recommendedName>
        <fullName evidence="1 4">Ribosome biogenesis GTPase A</fullName>
    </recommendedName>
</protein>
<dbReference type="InterPro" id="IPR016478">
    <property type="entry name" value="GTPase_MTG1"/>
</dbReference>
<dbReference type="OrthoDB" id="9779790at2"/>
<keyword evidence="8" id="KW-1185">Reference proteome</keyword>
<dbReference type="InterPro" id="IPR023179">
    <property type="entry name" value="GTP-bd_ortho_bundle_sf"/>
</dbReference>
<accession>A0A078KSV9</accession>
<dbReference type="Gene3D" id="3.40.50.300">
    <property type="entry name" value="P-loop containing nucleotide triphosphate hydrolases"/>
    <property type="match status" value="1"/>
</dbReference>
<reference evidence="8" key="1">
    <citation type="submission" date="2014-07" db="EMBL/GenBank/DDBJ databases">
        <authorList>
            <person name="Wibberg D."/>
        </authorList>
    </citation>
    <scope>NUCLEOTIDE SEQUENCE [LARGE SCALE GENOMIC DNA]</scope>
    <source>
        <strain evidence="8">DG5</strain>
    </source>
</reference>